<keyword evidence="2" id="KW-1185">Reference proteome</keyword>
<name>A0A7M1LGG4_9BACT</name>
<reference evidence="1 2" key="1">
    <citation type="submission" date="2020-10" db="EMBL/GenBank/DDBJ databases">
        <title>Campylobacter and Helicobacter PacBio genomes.</title>
        <authorList>
            <person name="Lane C."/>
        </authorList>
    </citation>
    <scope>NUCLEOTIDE SEQUENCE [LARGE SCALE GENOMIC DNA]</scope>
    <source>
        <strain evidence="1 2">2016D-0077</strain>
    </source>
</reference>
<sequence>MQDKHKIIDEVLCSLSSLKQIDDKKMFYKIKGNIKKLEKIYHSGFRHQYSEIFKILSRINDDSKKELSVDQLSETICVLFEFAKKGVMFMILVGSCVAKHLQSSTIIENIIKSIVIII</sequence>
<protein>
    <submittedName>
        <fullName evidence="1">Uncharacterized protein</fullName>
    </submittedName>
</protein>
<evidence type="ECO:0000313" key="2">
    <source>
        <dbReference type="Proteomes" id="UP000594749"/>
    </source>
</evidence>
<dbReference type="AlphaFoldDB" id="A0A7M1LGG4"/>
<dbReference type="OrthoDB" id="5363604at2"/>
<gene>
    <name evidence="1" type="ORF">IMC76_02450</name>
</gene>
<evidence type="ECO:0000313" key="1">
    <source>
        <dbReference type="EMBL" id="QOQ87692.1"/>
    </source>
</evidence>
<organism evidence="1 2">
    <name type="scientific">Campylobacter corcagiensis</name>
    <dbReference type="NCBI Taxonomy" id="1448857"/>
    <lineage>
        <taxon>Bacteria</taxon>
        <taxon>Pseudomonadati</taxon>
        <taxon>Campylobacterota</taxon>
        <taxon>Epsilonproteobacteria</taxon>
        <taxon>Campylobacterales</taxon>
        <taxon>Campylobacteraceae</taxon>
        <taxon>Campylobacter</taxon>
    </lineage>
</organism>
<dbReference type="Proteomes" id="UP000594749">
    <property type="component" value="Chromosome"/>
</dbReference>
<accession>A0A7M1LGG4</accession>
<dbReference type="RefSeq" id="WP_152534253.1">
    <property type="nucleotide sequence ID" value="NZ_CP053842.1"/>
</dbReference>
<dbReference type="EMBL" id="CP063078">
    <property type="protein sequence ID" value="QOQ87692.1"/>
    <property type="molecule type" value="Genomic_DNA"/>
</dbReference>
<proteinExistence type="predicted"/>